<reference evidence="9 10" key="1">
    <citation type="submission" date="2020-11" db="EMBL/GenBank/DDBJ databases">
        <title>Erythrobacter sediminis sp. nov., a marine bacterium from a tidal flat of Garorim Bay.</title>
        <authorList>
            <person name="Kim D."/>
            <person name="Yoo Y."/>
            <person name="Kim J.-J."/>
        </authorList>
    </citation>
    <scope>NUCLEOTIDE SEQUENCE [LARGE SCALE GENOMIC DNA]</scope>
    <source>
        <strain evidence="9 10">JGD-13</strain>
    </source>
</reference>
<keyword evidence="6 7" id="KW-0472">Membrane</keyword>
<keyword evidence="10" id="KW-1185">Reference proteome</keyword>
<feature type="transmembrane region" description="Helical" evidence="7">
    <location>
        <begin position="151"/>
        <end position="175"/>
    </location>
</feature>
<comment type="caution">
    <text evidence="9">The sequence shown here is derived from an EMBL/GenBank/DDBJ whole genome shotgun (WGS) entry which is preliminary data.</text>
</comment>
<comment type="subcellular location">
    <subcellularLocation>
        <location evidence="1">Endomembrane system</location>
        <topology evidence="1">Multi-pass membrane protein</topology>
    </subcellularLocation>
</comment>
<evidence type="ECO:0000259" key="8">
    <source>
        <dbReference type="Pfam" id="PF04116"/>
    </source>
</evidence>
<evidence type="ECO:0000256" key="2">
    <source>
        <dbReference type="ARBA" id="ARBA00022692"/>
    </source>
</evidence>
<evidence type="ECO:0000313" key="10">
    <source>
        <dbReference type="Proteomes" id="UP000602442"/>
    </source>
</evidence>
<dbReference type="EMBL" id="JAEANY010000001">
    <property type="protein sequence ID" value="MBH5321071.1"/>
    <property type="molecule type" value="Genomic_DNA"/>
</dbReference>
<feature type="transmembrane region" description="Helical" evidence="7">
    <location>
        <begin position="85"/>
        <end position="104"/>
    </location>
</feature>
<evidence type="ECO:0000256" key="4">
    <source>
        <dbReference type="ARBA" id="ARBA00023002"/>
    </source>
</evidence>
<proteinExistence type="predicted"/>
<protein>
    <submittedName>
        <fullName evidence="9">Sterol desaturase family protein</fullName>
    </submittedName>
</protein>
<organism evidence="9 10">
    <name type="scientific">Aurantiacibacter sediminis</name>
    <dbReference type="NCBI Taxonomy" id="2793064"/>
    <lineage>
        <taxon>Bacteria</taxon>
        <taxon>Pseudomonadati</taxon>
        <taxon>Pseudomonadota</taxon>
        <taxon>Alphaproteobacteria</taxon>
        <taxon>Sphingomonadales</taxon>
        <taxon>Erythrobacteraceae</taxon>
        <taxon>Aurantiacibacter</taxon>
    </lineage>
</organism>
<dbReference type="Pfam" id="PF04116">
    <property type="entry name" value="FA_hydroxylase"/>
    <property type="match status" value="1"/>
</dbReference>
<sequence length="266" mass="30071">MPGTDSISPTIGLAIMAIAFAVLALAEWLLPVRDREQSQPRRWFTNLSLFALDTLLIRLVFPLAMVGGALWAAEAGWGLFNTIAAPYWLAFVATLLLLDLALYLQHWATHRVPLLWRLHRVHHSDRDFDVTTAARFHPVEIVLSMLWKMGVVIALGAPALAVFVFEVGFAVATLFTHANFALPERWDRGVRKLLVTPSMHRIHHSDREVETNSNYGTVLTLWDRLFGTYVASGREGQRGMTIGLKEWEGDQTSRLGFSLWLPFTRR</sequence>
<dbReference type="Proteomes" id="UP000602442">
    <property type="component" value="Unassembled WGS sequence"/>
</dbReference>
<dbReference type="PANTHER" id="PTHR21624">
    <property type="entry name" value="STEROL DESATURASE-RELATED PROTEIN"/>
    <property type="match status" value="1"/>
</dbReference>
<gene>
    <name evidence="9" type="ORF">I5L03_00560</name>
</gene>
<feature type="transmembrane region" description="Helical" evidence="7">
    <location>
        <begin position="50"/>
        <end position="73"/>
    </location>
</feature>
<evidence type="ECO:0000313" key="9">
    <source>
        <dbReference type="EMBL" id="MBH5321071.1"/>
    </source>
</evidence>
<evidence type="ECO:0000256" key="1">
    <source>
        <dbReference type="ARBA" id="ARBA00004127"/>
    </source>
</evidence>
<keyword evidence="2 7" id="KW-0812">Transmembrane</keyword>
<feature type="domain" description="Fatty acid hydroxylase" evidence="8">
    <location>
        <begin position="91"/>
        <end position="228"/>
    </location>
</feature>
<evidence type="ECO:0000256" key="5">
    <source>
        <dbReference type="ARBA" id="ARBA00023098"/>
    </source>
</evidence>
<feature type="transmembrane region" description="Helical" evidence="7">
    <location>
        <begin position="6"/>
        <end position="30"/>
    </location>
</feature>
<evidence type="ECO:0000256" key="7">
    <source>
        <dbReference type="SAM" id="Phobius"/>
    </source>
</evidence>
<evidence type="ECO:0000256" key="3">
    <source>
        <dbReference type="ARBA" id="ARBA00022989"/>
    </source>
</evidence>
<evidence type="ECO:0000256" key="6">
    <source>
        <dbReference type="ARBA" id="ARBA00023136"/>
    </source>
</evidence>
<name>A0ABS0N1F7_9SPHN</name>
<dbReference type="PANTHER" id="PTHR21624:SF1">
    <property type="entry name" value="ALKYLGLYCEROL MONOOXYGENASE"/>
    <property type="match status" value="1"/>
</dbReference>
<keyword evidence="5" id="KW-0443">Lipid metabolism</keyword>
<accession>A0ABS0N1F7</accession>
<keyword evidence="3 7" id="KW-1133">Transmembrane helix</keyword>
<dbReference type="InterPro" id="IPR051689">
    <property type="entry name" value="Sterol_desaturase/TMEM195"/>
</dbReference>
<keyword evidence="4" id="KW-0560">Oxidoreductase</keyword>
<dbReference type="InterPro" id="IPR006694">
    <property type="entry name" value="Fatty_acid_hydroxylase"/>
</dbReference>